<dbReference type="InterPro" id="IPR035892">
    <property type="entry name" value="C2_domain_sf"/>
</dbReference>
<evidence type="ECO:0000256" key="2">
    <source>
        <dbReference type="ARBA" id="ARBA00022483"/>
    </source>
</evidence>
<dbReference type="InterPro" id="IPR052095">
    <property type="entry name" value="UNC-13_domain"/>
</dbReference>
<organism evidence="5 6">
    <name type="scientific">Limulus polyphemus</name>
    <name type="common">Atlantic horseshoe crab</name>
    <dbReference type="NCBI Taxonomy" id="6850"/>
    <lineage>
        <taxon>Eukaryota</taxon>
        <taxon>Metazoa</taxon>
        <taxon>Ecdysozoa</taxon>
        <taxon>Arthropoda</taxon>
        <taxon>Chelicerata</taxon>
        <taxon>Merostomata</taxon>
        <taxon>Xiphosura</taxon>
        <taxon>Limulidae</taxon>
        <taxon>Limulus</taxon>
    </lineage>
</organism>
<dbReference type="PROSITE" id="PS50004">
    <property type="entry name" value="C2"/>
    <property type="match status" value="1"/>
</dbReference>
<sequence>ALAPLLEYLDSNLKCYYNGTYRTNFDRVLVSIWKSVLQEMTVTVQGNAGEKMAFYDRLISALRILAEFFHAGSKGIHDEMLRGPDYQALERLLKLNTNETSDLIEEYIAERIKEQKRLRQGEFGILTVKALFNSPSDSLSVDVVEAANLTPLDPTGFSDPFVIIELLPRHKFPDCPRQMTKVQKRTLNPFFDESFEFTVTAERCKQEGAAICFTVMDHDVVTKNDFEGEAYLSLTTIPGLEESTQDHVAVNLVLMQPNDKSDILYALEFRTWDKLAQDFVREQRNKRP</sequence>
<evidence type="ECO:0000256" key="1">
    <source>
        <dbReference type="ARBA" id="ARBA00005823"/>
    </source>
</evidence>
<dbReference type="Proteomes" id="UP000694941">
    <property type="component" value="Unplaced"/>
</dbReference>
<accession>A0ABM1RWB3</accession>
<dbReference type="Pfam" id="PF00168">
    <property type="entry name" value="C2"/>
    <property type="match status" value="1"/>
</dbReference>
<keyword evidence="5" id="KW-1185">Reference proteome</keyword>
<feature type="domain" description="C2" evidence="3">
    <location>
        <begin position="117"/>
        <end position="247"/>
    </location>
</feature>
<feature type="non-terminal residue" evidence="6">
    <location>
        <position position="1"/>
    </location>
</feature>
<comment type="similarity">
    <text evidence="1">Belongs to the unc-13 family.</text>
</comment>
<dbReference type="InterPro" id="IPR000008">
    <property type="entry name" value="C2_dom"/>
</dbReference>
<dbReference type="Gene3D" id="2.60.40.150">
    <property type="entry name" value="C2 domain"/>
    <property type="match status" value="1"/>
</dbReference>
<dbReference type="PANTHER" id="PTHR45999">
    <property type="entry name" value="UNC-13-4A, ISOFORM B"/>
    <property type="match status" value="1"/>
</dbReference>
<gene>
    <name evidence="6" type="primary">LOC111083443</name>
</gene>
<dbReference type="CDD" id="cd04009">
    <property type="entry name" value="C2B_Munc13-like"/>
    <property type="match status" value="1"/>
</dbReference>
<dbReference type="InterPro" id="IPR014772">
    <property type="entry name" value="Munc13_dom-2"/>
</dbReference>
<dbReference type="PANTHER" id="PTHR45999:SF4">
    <property type="entry name" value="UNC-13-4A, ISOFORM B"/>
    <property type="match status" value="1"/>
</dbReference>
<evidence type="ECO:0000313" key="5">
    <source>
        <dbReference type="Proteomes" id="UP000694941"/>
    </source>
</evidence>
<dbReference type="PROSITE" id="PS51259">
    <property type="entry name" value="MHD2"/>
    <property type="match status" value="1"/>
</dbReference>
<dbReference type="SUPFAM" id="SSF49562">
    <property type="entry name" value="C2 domain (Calcium/lipid-binding domain, CaLB)"/>
    <property type="match status" value="1"/>
</dbReference>
<proteinExistence type="inferred from homology"/>
<dbReference type="Gene3D" id="1.20.58.1100">
    <property type="match status" value="1"/>
</dbReference>
<evidence type="ECO:0000259" key="4">
    <source>
        <dbReference type="PROSITE" id="PS51259"/>
    </source>
</evidence>
<dbReference type="RefSeq" id="XP_022235668.1">
    <property type="nucleotide sequence ID" value="XM_022379960.1"/>
</dbReference>
<dbReference type="GeneID" id="111083443"/>
<keyword evidence="2" id="KW-0268">Exocytosis</keyword>
<evidence type="ECO:0000259" key="3">
    <source>
        <dbReference type="PROSITE" id="PS50004"/>
    </source>
</evidence>
<evidence type="ECO:0000313" key="6">
    <source>
        <dbReference type="RefSeq" id="XP_022235668.1"/>
    </source>
</evidence>
<name>A0ABM1RWB3_LIMPO</name>
<dbReference type="SMART" id="SM00239">
    <property type="entry name" value="C2"/>
    <property type="match status" value="1"/>
</dbReference>
<feature type="domain" description="MHD2" evidence="4">
    <location>
        <begin position="1"/>
        <end position="107"/>
    </location>
</feature>
<reference evidence="6" key="1">
    <citation type="submission" date="2025-08" db="UniProtKB">
        <authorList>
            <consortium name="RefSeq"/>
        </authorList>
    </citation>
    <scope>IDENTIFICATION</scope>
    <source>
        <tissue evidence="6">Muscle</tissue>
    </source>
</reference>
<protein>
    <submittedName>
        <fullName evidence="6">BAI1-associated protein 3-like</fullName>
    </submittedName>
</protein>